<evidence type="ECO:0000256" key="1">
    <source>
        <dbReference type="SAM" id="MobiDB-lite"/>
    </source>
</evidence>
<feature type="region of interest" description="Disordered" evidence="1">
    <location>
        <begin position="42"/>
        <end position="65"/>
    </location>
</feature>
<sequence length="65" mass="7000">MKYDVLREHLGNDQRFHRPGEVRDADPSTVAHLVRAGVLAAAKGAKAQEKPANKAAPKPQNTAAE</sequence>
<organism evidence="2 3">
    <name type="scientific">Paracoccus solventivorans</name>
    <dbReference type="NCBI Taxonomy" id="53463"/>
    <lineage>
        <taxon>Bacteria</taxon>
        <taxon>Pseudomonadati</taxon>
        <taxon>Pseudomonadota</taxon>
        <taxon>Alphaproteobacteria</taxon>
        <taxon>Rhodobacterales</taxon>
        <taxon>Paracoccaceae</taxon>
        <taxon>Paracoccus</taxon>
    </lineage>
</organism>
<proteinExistence type="predicted"/>
<reference evidence="2 3" key="1">
    <citation type="journal article" date="2020" name="Biotechnol. Biofuels">
        <title>New insights from the biogas microbiome by comprehensive genome-resolved metagenomics of nearly 1600 species originating from multiple anaerobic digesters.</title>
        <authorList>
            <person name="Campanaro S."/>
            <person name="Treu L."/>
            <person name="Rodriguez-R L.M."/>
            <person name="Kovalovszki A."/>
            <person name="Ziels R.M."/>
            <person name="Maus I."/>
            <person name="Zhu X."/>
            <person name="Kougias P.G."/>
            <person name="Basile A."/>
            <person name="Luo G."/>
            <person name="Schluter A."/>
            <person name="Konstantinidis K.T."/>
            <person name="Angelidaki I."/>
        </authorList>
    </citation>
    <scope>NUCLEOTIDE SEQUENCE [LARGE SCALE GENOMIC DNA]</scope>
    <source>
        <strain evidence="2">AS04akNAM_125</strain>
    </source>
</reference>
<comment type="caution">
    <text evidence="2">The sequence shown here is derived from an EMBL/GenBank/DDBJ whole genome shotgun (WGS) entry which is preliminary data.</text>
</comment>
<protein>
    <submittedName>
        <fullName evidence="2">Uncharacterized protein</fullName>
    </submittedName>
</protein>
<dbReference type="EMBL" id="DULP01000145">
    <property type="protein sequence ID" value="HHW34429.1"/>
    <property type="molecule type" value="Genomic_DNA"/>
</dbReference>
<accession>A0A832PMV4</accession>
<dbReference type="RefSeq" id="WP_303730463.1">
    <property type="nucleotide sequence ID" value="NZ_DULP01000145.1"/>
</dbReference>
<dbReference type="Proteomes" id="UP000580830">
    <property type="component" value="Unassembled WGS sequence"/>
</dbReference>
<name>A0A832PMV4_9RHOB</name>
<dbReference type="AlphaFoldDB" id="A0A832PMV4"/>
<gene>
    <name evidence="2" type="ORF">GXX24_09880</name>
</gene>
<feature type="region of interest" description="Disordered" evidence="1">
    <location>
        <begin position="1"/>
        <end position="24"/>
    </location>
</feature>
<evidence type="ECO:0000313" key="3">
    <source>
        <dbReference type="Proteomes" id="UP000580830"/>
    </source>
</evidence>
<evidence type="ECO:0000313" key="2">
    <source>
        <dbReference type="EMBL" id="HHW34429.1"/>
    </source>
</evidence>